<gene>
    <name evidence="2" type="ORF">CR164_00605</name>
</gene>
<feature type="transmembrane region" description="Helical" evidence="1">
    <location>
        <begin position="257"/>
        <end position="277"/>
    </location>
</feature>
<feature type="transmembrane region" description="Helical" evidence="1">
    <location>
        <begin position="41"/>
        <end position="58"/>
    </location>
</feature>
<accession>A0A317T9I8</accession>
<keyword evidence="1" id="KW-0472">Membrane</keyword>
<keyword evidence="1" id="KW-0812">Transmembrane</keyword>
<dbReference type="AlphaFoldDB" id="A0A317T9I8"/>
<sequence length="287" mass="32536">MKMKKPFIGTTAFFIVLLTMPLGHAAVILIEKGLGLENVYYGAVLLGCLGTGLLLAGMNTTNALIATLLGMFGALFVWGGWIEFAFSYYANRTGVQPLMQNGEIITKAEYLIMPSSLGFFAVIMLYYLFGVRSGCRFFLWLQRALKIDKMIELAKSSRNTAMVTFMEFIVLLWGFYMMLLLAYDQNFAGDRHPVTYFIAFGSALWSFILFVKLIKISQLAYAIRYAIPTVIIFWNFVEILGRWNVFTEVWIEPSNYLLEIVLMVIVLLVLTVTVLFSEKNVQQEASQ</sequence>
<feature type="transmembrane region" description="Helical" evidence="1">
    <location>
        <begin position="194"/>
        <end position="214"/>
    </location>
</feature>
<reference evidence="3" key="1">
    <citation type="submission" date="2017-10" db="EMBL/GenBank/DDBJ databases">
        <authorList>
            <person name="Gaisin V.A."/>
            <person name="Rysina M.S."/>
            <person name="Grouzdev D.S."/>
        </authorList>
    </citation>
    <scope>NUCLEOTIDE SEQUENCE [LARGE SCALE GENOMIC DNA]</scope>
    <source>
        <strain evidence="3">V1</strain>
    </source>
</reference>
<feature type="transmembrane region" description="Helical" evidence="1">
    <location>
        <begin position="160"/>
        <end position="182"/>
    </location>
</feature>
<feature type="transmembrane region" description="Helical" evidence="1">
    <location>
        <begin position="65"/>
        <end position="90"/>
    </location>
</feature>
<evidence type="ECO:0000313" key="2">
    <source>
        <dbReference type="EMBL" id="PWW83098.1"/>
    </source>
</evidence>
<keyword evidence="1" id="KW-1133">Transmembrane helix</keyword>
<evidence type="ECO:0000256" key="1">
    <source>
        <dbReference type="SAM" id="Phobius"/>
    </source>
</evidence>
<name>A0A317T9I8_9CHLB</name>
<protein>
    <submittedName>
        <fullName evidence="2">Uncharacterized protein</fullName>
    </submittedName>
</protein>
<feature type="transmembrane region" description="Helical" evidence="1">
    <location>
        <begin position="221"/>
        <end position="237"/>
    </location>
</feature>
<feature type="transmembrane region" description="Helical" evidence="1">
    <location>
        <begin position="110"/>
        <end position="129"/>
    </location>
</feature>
<organism evidence="2 3">
    <name type="scientific">Prosthecochloris marina</name>
    <dbReference type="NCBI Taxonomy" id="2017681"/>
    <lineage>
        <taxon>Bacteria</taxon>
        <taxon>Pseudomonadati</taxon>
        <taxon>Chlorobiota</taxon>
        <taxon>Chlorobiia</taxon>
        <taxon>Chlorobiales</taxon>
        <taxon>Chlorobiaceae</taxon>
        <taxon>Prosthecochloris</taxon>
    </lineage>
</organism>
<evidence type="ECO:0000313" key="3">
    <source>
        <dbReference type="Proteomes" id="UP000246278"/>
    </source>
</evidence>
<dbReference type="EMBL" id="PDNZ01000001">
    <property type="protein sequence ID" value="PWW83098.1"/>
    <property type="molecule type" value="Genomic_DNA"/>
</dbReference>
<proteinExistence type="predicted"/>
<dbReference type="OrthoDB" id="597398at2"/>
<keyword evidence="3" id="KW-1185">Reference proteome</keyword>
<comment type="caution">
    <text evidence="2">The sequence shown here is derived from an EMBL/GenBank/DDBJ whole genome shotgun (WGS) entry which is preliminary data.</text>
</comment>
<dbReference type="RefSeq" id="WP_110021979.1">
    <property type="nucleotide sequence ID" value="NZ_PDNZ01000001.1"/>
</dbReference>
<dbReference type="Proteomes" id="UP000246278">
    <property type="component" value="Unassembled WGS sequence"/>
</dbReference>